<evidence type="ECO:0000259" key="2">
    <source>
        <dbReference type="PROSITE" id="PS50887"/>
    </source>
</evidence>
<dbReference type="Proteomes" id="UP000466517">
    <property type="component" value="Chromosome"/>
</dbReference>
<dbReference type="InterPro" id="IPR029787">
    <property type="entry name" value="Nucleotide_cyclase"/>
</dbReference>
<dbReference type="SMART" id="SM00052">
    <property type="entry name" value="EAL"/>
    <property type="match status" value="1"/>
</dbReference>
<dbReference type="SUPFAM" id="SSF55073">
    <property type="entry name" value="Nucleotide cyclase"/>
    <property type="match status" value="1"/>
</dbReference>
<dbReference type="InterPro" id="IPR001633">
    <property type="entry name" value="EAL_dom"/>
</dbReference>
<dbReference type="NCBIfam" id="TIGR00254">
    <property type="entry name" value="GGDEF"/>
    <property type="match status" value="1"/>
</dbReference>
<dbReference type="Gene3D" id="3.20.20.450">
    <property type="entry name" value="EAL domain"/>
    <property type="match status" value="1"/>
</dbReference>
<dbReference type="Gene3D" id="3.30.70.270">
    <property type="match status" value="1"/>
</dbReference>
<dbReference type="AlphaFoldDB" id="A0A7I7XLM1"/>
<dbReference type="SMART" id="SM00065">
    <property type="entry name" value="GAF"/>
    <property type="match status" value="1"/>
</dbReference>
<dbReference type="InterPro" id="IPR000160">
    <property type="entry name" value="GGDEF_dom"/>
</dbReference>
<dbReference type="SUPFAM" id="SSF55781">
    <property type="entry name" value="GAF domain-like"/>
    <property type="match status" value="1"/>
</dbReference>
<dbReference type="SUPFAM" id="SSF141868">
    <property type="entry name" value="EAL domain-like"/>
    <property type="match status" value="1"/>
</dbReference>
<dbReference type="InterPro" id="IPR035919">
    <property type="entry name" value="EAL_sf"/>
</dbReference>
<dbReference type="RefSeq" id="WP_163741240.1">
    <property type="nucleotide sequence ID" value="NZ_AP022610.1"/>
</dbReference>
<dbReference type="InterPro" id="IPR029016">
    <property type="entry name" value="GAF-like_dom_sf"/>
</dbReference>
<keyword evidence="4" id="KW-1185">Reference proteome</keyword>
<feature type="domain" description="GGDEF" evidence="2">
    <location>
        <begin position="206"/>
        <end position="340"/>
    </location>
</feature>
<evidence type="ECO:0000259" key="1">
    <source>
        <dbReference type="PROSITE" id="PS50883"/>
    </source>
</evidence>
<evidence type="ECO:0000313" key="4">
    <source>
        <dbReference type="Proteomes" id="UP000466517"/>
    </source>
</evidence>
<reference evidence="3 4" key="1">
    <citation type="journal article" date="2019" name="Emerg. Microbes Infect.">
        <title>Comprehensive subspecies identification of 175 nontuberculous mycobacteria species based on 7547 genomic profiles.</title>
        <authorList>
            <person name="Matsumoto Y."/>
            <person name="Kinjo T."/>
            <person name="Motooka D."/>
            <person name="Nabeya D."/>
            <person name="Jung N."/>
            <person name="Uechi K."/>
            <person name="Horii T."/>
            <person name="Iida T."/>
            <person name="Fujita J."/>
            <person name="Nakamura S."/>
        </authorList>
    </citation>
    <scope>NUCLEOTIDE SEQUENCE [LARGE SCALE GENOMIC DNA]</scope>
    <source>
        <strain evidence="3 4">JCM 13574</strain>
    </source>
</reference>
<accession>A0A7I7XLM1</accession>
<dbReference type="InterPro" id="IPR043128">
    <property type="entry name" value="Rev_trsase/Diguanyl_cyclase"/>
</dbReference>
<dbReference type="CDD" id="cd01948">
    <property type="entry name" value="EAL"/>
    <property type="match status" value="1"/>
</dbReference>
<dbReference type="InterPro" id="IPR003018">
    <property type="entry name" value="GAF"/>
</dbReference>
<name>A0A7I7XLM1_9MYCO</name>
<dbReference type="Pfam" id="PF00563">
    <property type="entry name" value="EAL"/>
    <property type="match status" value="1"/>
</dbReference>
<dbReference type="Pfam" id="PF01590">
    <property type="entry name" value="GAF"/>
    <property type="match status" value="1"/>
</dbReference>
<feature type="domain" description="EAL" evidence="1">
    <location>
        <begin position="349"/>
        <end position="606"/>
    </location>
</feature>
<gene>
    <name evidence="3" type="ORF">MMAD_44330</name>
</gene>
<dbReference type="InterPro" id="IPR052155">
    <property type="entry name" value="Biofilm_reg_signaling"/>
</dbReference>
<evidence type="ECO:0000313" key="3">
    <source>
        <dbReference type="EMBL" id="BBZ30138.1"/>
    </source>
</evidence>
<dbReference type="Pfam" id="PF00990">
    <property type="entry name" value="GGDEF"/>
    <property type="match status" value="1"/>
</dbReference>
<dbReference type="KEGG" id="mmag:MMAD_44330"/>
<dbReference type="PANTHER" id="PTHR44757:SF2">
    <property type="entry name" value="BIOFILM ARCHITECTURE MAINTENANCE PROTEIN MBAA"/>
    <property type="match status" value="1"/>
</dbReference>
<dbReference type="PROSITE" id="PS50887">
    <property type="entry name" value="GGDEF"/>
    <property type="match status" value="1"/>
</dbReference>
<dbReference type="CDD" id="cd01949">
    <property type="entry name" value="GGDEF"/>
    <property type="match status" value="1"/>
</dbReference>
<dbReference type="PROSITE" id="PS50883">
    <property type="entry name" value="EAL"/>
    <property type="match status" value="1"/>
</dbReference>
<dbReference type="PANTHER" id="PTHR44757">
    <property type="entry name" value="DIGUANYLATE CYCLASE DGCP"/>
    <property type="match status" value="1"/>
</dbReference>
<proteinExistence type="predicted"/>
<dbReference type="Gene3D" id="3.30.450.40">
    <property type="match status" value="1"/>
</dbReference>
<dbReference type="SMART" id="SM00267">
    <property type="entry name" value="GGDEF"/>
    <property type="match status" value="1"/>
</dbReference>
<protein>
    <submittedName>
        <fullName evidence="3">Bifunctional diguanylate cyclase/phosphodiesterase</fullName>
    </submittedName>
</protein>
<organism evidence="3 4">
    <name type="scientific">Mycolicibacterium madagascariense</name>
    <dbReference type="NCBI Taxonomy" id="212765"/>
    <lineage>
        <taxon>Bacteria</taxon>
        <taxon>Bacillati</taxon>
        <taxon>Actinomycetota</taxon>
        <taxon>Actinomycetes</taxon>
        <taxon>Mycobacteriales</taxon>
        <taxon>Mycobacteriaceae</taxon>
        <taxon>Mycolicibacterium</taxon>
    </lineage>
</organism>
<sequence>MSGRLDEMVTAVAAELMGGTAVNAAAVSERVLADLTKRLSVDVCFLRYNDHDIRATRLIAEWPPREPVQPDPIGLVYFADADPIFARAEYLKEPDVLRPEPANADYQRRIEEGTAVPETSLACVPLLSGDLTTGTLGFVKFGDREWLPEELTALQAVATLFAQLQARITAEEKLHYLAEHDDLTGLVNRSALIGHLDARLAAGRPGPVAVLFFDLDRLKAVNDYLGHGAGDAFLVSFANRLVAQAGPDAICARLGGDEFVVVPAEPMTLEEAHDFGRRMRVDLHSPEVIAGETLMRTVSIGVAAGEPGSGVSSSDLLRRADQALLTAKKGGGNNAAAFSVDLERAFDLRHDVELHLGEVIQHDPGALVVHYLPEVDMRTGEIVATEALVRWQHPTRGLLLPGAFIGIAESINLAGELGRLVMRAACREFSGWLADGMPPDVVLNVNVSPVQLVTDGFVDTVASTLDEFGLDGSMICLEITESVVVQDGDASRITLNGLKDVGVRIAIDDFGTGYSVLSHLKNLPVDILKIDKGFVLELGENDSDFAIVRATVALADSFGLDVVAEGVETPAAALTLLELGCHRAQGYLFSRPVDGPAMRRLLANGQLPLDFSTPAERHRAQLKGGRRRWLPRRVLRAPHF</sequence>
<dbReference type="EMBL" id="AP022610">
    <property type="protein sequence ID" value="BBZ30138.1"/>
    <property type="molecule type" value="Genomic_DNA"/>
</dbReference>